<dbReference type="EMBL" id="SOHQ01000028">
    <property type="protein sequence ID" value="TFD78373.1"/>
    <property type="molecule type" value="Genomic_DNA"/>
</dbReference>
<dbReference type="NCBIfam" id="TIGR02611">
    <property type="entry name" value="TIGR02611 family protein"/>
    <property type="match status" value="1"/>
</dbReference>
<dbReference type="InterPro" id="IPR013434">
    <property type="entry name" value="CHP02611"/>
</dbReference>
<dbReference type="Pfam" id="PF09656">
    <property type="entry name" value="PGPGW"/>
    <property type="match status" value="1"/>
</dbReference>
<keyword evidence="2" id="KW-1185">Reference proteome</keyword>
<evidence type="ECO:0000313" key="1">
    <source>
        <dbReference type="EMBL" id="TFD78373.1"/>
    </source>
</evidence>
<evidence type="ECO:0000313" key="2">
    <source>
        <dbReference type="Proteomes" id="UP000298218"/>
    </source>
</evidence>
<proteinExistence type="predicted"/>
<dbReference type="AlphaFoldDB" id="A0A4Y8KLA6"/>
<organism evidence="1 2">
    <name type="scientific">Cryobacterium psychrophilum</name>
    <dbReference type="NCBI Taxonomy" id="41988"/>
    <lineage>
        <taxon>Bacteria</taxon>
        <taxon>Bacillati</taxon>
        <taxon>Actinomycetota</taxon>
        <taxon>Actinomycetes</taxon>
        <taxon>Micrococcales</taxon>
        <taxon>Microbacteriaceae</taxon>
        <taxon>Cryobacterium</taxon>
    </lineage>
</organism>
<dbReference type="OrthoDB" id="3295542at2"/>
<dbReference type="InterPro" id="IPR019099">
    <property type="entry name" value="Uncharacterised_PGPGW_TM"/>
</dbReference>
<reference evidence="1 2" key="1">
    <citation type="submission" date="2019-03" db="EMBL/GenBank/DDBJ databases">
        <title>Genomics of glacier-inhabiting Cryobacterium strains.</title>
        <authorList>
            <person name="Liu Q."/>
            <person name="Xin Y.-H."/>
        </authorList>
    </citation>
    <scope>NUCLEOTIDE SEQUENCE [LARGE SCALE GENOMIC DNA]</scope>
    <source>
        <strain evidence="1 2">CGMCC 1.4292</strain>
    </source>
</reference>
<comment type="caution">
    <text evidence="1">The sequence shown here is derived from an EMBL/GenBank/DDBJ whole genome shotgun (WGS) entry which is preliminary data.</text>
</comment>
<protein>
    <submittedName>
        <fullName evidence="1">TIGR02611 family protein</fullName>
    </submittedName>
</protein>
<accession>A0A4Y8KLA6</accession>
<name>A0A4Y8KLA6_9MICO</name>
<sequence length="117" mass="13243">MTDTLTRDIETGSDPSHPVRVFLRRCRAWVERHPRVRWTYRFVVGLLGTVIVGVGVLLIPLPGPGWLIVFFGIGILGTEFPSARRMAAFLKRVLSRVLAWWRARRTASDQTNSQGAQ</sequence>
<gene>
    <name evidence="1" type="ORF">E3T53_09180</name>
</gene>
<dbReference type="Proteomes" id="UP000298218">
    <property type="component" value="Unassembled WGS sequence"/>
</dbReference>
<dbReference type="RefSeq" id="WP_134174508.1">
    <property type="nucleotide sequence ID" value="NZ_SODI01000001.1"/>
</dbReference>